<sequence>MSETGGVDLGKALASARAEANFSLADLSAATFTSRGWINNVEAGRRWPQRDWIELADRELKTDGELLSVWELAKSKRDREAAVKGLLQKSERESRLLAAAQPDNSDLDTMNEAVADLAVAYLSNPPEPMLKQAASLREELTRRVTVGGFRPSEISDLYLALSRVSGVLAYAALDLGNTKIAFTHSAAAWNMADLAGDNELRAWTRGTQSLIARFDKDYELGRKFVDDGMRYQGPGTSEVRLLCGAAQCAANLGDSHTAMTLLAEADRARERSTSDSIQGLFGFSHAKQAYYSASSLMWLPDREALQIAASSAVLAIETWAHEPPEHRSLDDEALAQVYLATARLKLGEVEGAMDVVRTVLHLPEERRISWIVNRISDLSDLLGGDRFKNSLLAQDARDELRSYRV</sequence>
<evidence type="ECO:0000313" key="3">
    <source>
        <dbReference type="Proteomes" id="UP000515563"/>
    </source>
</evidence>
<reference evidence="2 3" key="2">
    <citation type="journal article" date="2020" name="Microbiol. Resour. Announc.">
        <title>Antarctic desert soil bacteria exhibit high novel natural product potential, evaluated through long-read genome sequencing and comparative genomics.</title>
        <authorList>
            <person name="Benaud N."/>
            <person name="Edwards R.J."/>
            <person name="Amos T.G."/>
            <person name="D'Agostino P.M."/>
            <person name="Gutierrez-Chavez C."/>
            <person name="Montgomery K."/>
            <person name="Nicetic I."/>
            <person name="Ferrari B.C."/>
        </authorList>
    </citation>
    <scope>NUCLEOTIDE SEQUENCE [LARGE SCALE GENOMIC DNA]</scope>
    <source>
        <strain evidence="2 3">SPB151</strain>
    </source>
</reference>
<dbReference type="KEGG" id="kqi:F1D05_31630"/>
<dbReference type="SUPFAM" id="SSF47413">
    <property type="entry name" value="lambda repressor-like DNA-binding domains"/>
    <property type="match status" value="1"/>
</dbReference>
<protein>
    <submittedName>
        <fullName evidence="2">Helix-turn-helix domain-containing protein</fullName>
    </submittedName>
</protein>
<keyword evidence="3" id="KW-1185">Reference proteome</keyword>
<dbReference type="RefSeq" id="WP_185444049.1">
    <property type="nucleotide sequence ID" value="NZ_CP043661.1"/>
</dbReference>
<dbReference type="EMBL" id="CP043661">
    <property type="protein sequence ID" value="QNE21642.1"/>
    <property type="molecule type" value="Genomic_DNA"/>
</dbReference>
<evidence type="ECO:0000313" key="2">
    <source>
        <dbReference type="EMBL" id="QNE21642.1"/>
    </source>
</evidence>
<dbReference type="AlphaFoldDB" id="A0A7G6X5X7"/>
<name>A0A7G6X5X7_9ACTN</name>
<proteinExistence type="predicted"/>
<dbReference type="Proteomes" id="UP000515563">
    <property type="component" value="Chromosome"/>
</dbReference>
<accession>A0A7G6X5X7</accession>
<evidence type="ECO:0000259" key="1">
    <source>
        <dbReference type="SMART" id="SM00530"/>
    </source>
</evidence>
<dbReference type="Pfam" id="PF13560">
    <property type="entry name" value="HTH_31"/>
    <property type="match status" value="1"/>
</dbReference>
<gene>
    <name evidence="2" type="ORF">F1D05_31630</name>
</gene>
<dbReference type="SMART" id="SM00530">
    <property type="entry name" value="HTH_XRE"/>
    <property type="match status" value="1"/>
</dbReference>
<reference evidence="3" key="1">
    <citation type="submission" date="2019-09" db="EMBL/GenBank/DDBJ databases">
        <title>Antimicrobial potential of Antarctic Bacteria.</title>
        <authorList>
            <person name="Benaud N."/>
            <person name="Edwards R.J."/>
            <person name="Ferrari B.C."/>
        </authorList>
    </citation>
    <scope>NUCLEOTIDE SEQUENCE [LARGE SCALE GENOMIC DNA]</scope>
    <source>
        <strain evidence="3">SPB151</strain>
    </source>
</reference>
<dbReference type="InterPro" id="IPR001387">
    <property type="entry name" value="Cro/C1-type_HTH"/>
</dbReference>
<organism evidence="2 3">
    <name type="scientific">Kribbella qitaiheensis</name>
    <dbReference type="NCBI Taxonomy" id="1544730"/>
    <lineage>
        <taxon>Bacteria</taxon>
        <taxon>Bacillati</taxon>
        <taxon>Actinomycetota</taxon>
        <taxon>Actinomycetes</taxon>
        <taxon>Propionibacteriales</taxon>
        <taxon>Kribbellaceae</taxon>
        <taxon>Kribbella</taxon>
    </lineage>
</organism>
<dbReference type="InterPro" id="IPR010982">
    <property type="entry name" value="Lambda_DNA-bd_dom_sf"/>
</dbReference>
<feature type="domain" description="HTH cro/C1-type" evidence="1">
    <location>
        <begin position="12"/>
        <end position="67"/>
    </location>
</feature>
<dbReference type="GO" id="GO:0003677">
    <property type="term" value="F:DNA binding"/>
    <property type="evidence" value="ECO:0007669"/>
    <property type="project" value="InterPro"/>
</dbReference>
<dbReference type="Gene3D" id="1.10.260.40">
    <property type="entry name" value="lambda repressor-like DNA-binding domains"/>
    <property type="match status" value="1"/>
</dbReference>